<organism evidence="1 2">
    <name type="scientific">Gimesia panareensis</name>
    <dbReference type="NCBI Taxonomy" id="2527978"/>
    <lineage>
        <taxon>Bacteria</taxon>
        <taxon>Pseudomonadati</taxon>
        <taxon>Planctomycetota</taxon>
        <taxon>Planctomycetia</taxon>
        <taxon>Planctomycetales</taxon>
        <taxon>Planctomycetaceae</taxon>
        <taxon>Gimesia</taxon>
    </lineage>
</organism>
<name>A0A518FWC1_9PLAN</name>
<reference evidence="1 2" key="1">
    <citation type="submission" date="2019-02" db="EMBL/GenBank/DDBJ databases">
        <title>Deep-cultivation of Planctomycetes and their phenomic and genomic characterization uncovers novel biology.</title>
        <authorList>
            <person name="Wiegand S."/>
            <person name="Jogler M."/>
            <person name="Boedeker C."/>
            <person name="Pinto D."/>
            <person name="Vollmers J."/>
            <person name="Rivas-Marin E."/>
            <person name="Kohn T."/>
            <person name="Peeters S.H."/>
            <person name="Heuer A."/>
            <person name="Rast P."/>
            <person name="Oberbeckmann S."/>
            <person name="Bunk B."/>
            <person name="Jeske O."/>
            <person name="Meyerdierks A."/>
            <person name="Storesund J.E."/>
            <person name="Kallscheuer N."/>
            <person name="Luecker S."/>
            <person name="Lage O.M."/>
            <person name="Pohl T."/>
            <person name="Merkel B.J."/>
            <person name="Hornburger P."/>
            <person name="Mueller R.-W."/>
            <person name="Bruemmer F."/>
            <person name="Labrenz M."/>
            <person name="Spormann A.M."/>
            <person name="Op den Camp H."/>
            <person name="Overmann J."/>
            <person name="Amann R."/>
            <person name="Jetten M.S.M."/>
            <person name="Mascher T."/>
            <person name="Medema M.H."/>
            <person name="Devos D.P."/>
            <person name="Kaster A.-K."/>
            <person name="Ovreas L."/>
            <person name="Rohde M."/>
            <person name="Galperin M.Y."/>
            <person name="Jogler C."/>
        </authorList>
    </citation>
    <scope>NUCLEOTIDE SEQUENCE [LARGE SCALE GENOMIC DNA]</scope>
    <source>
        <strain evidence="1 2">Pan153</strain>
    </source>
</reference>
<evidence type="ECO:0000313" key="1">
    <source>
        <dbReference type="EMBL" id="QDV20649.1"/>
    </source>
</evidence>
<gene>
    <name evidence="1" type="ORF">Pan153_53250</name>
</gene>
<dbReference type="Proteomes" id="UP000320839">
    <property type="component" value="Chromosome"/>
</dbReference>
<accession>A0A518FWC1</accession>
<dbReference type="AlphaFoldDB" id="A0A518FWC1"/>
<protein>
    <submittedName>
        <fullName evidence="1">Uncharacterized protein</fullName>
    </submittedName>
</protein>
<proteinExistence type="predicted"/>
<sequence>MLVILSISDLSISAHKQAVFTTYELTTGYSWNHKARIKKCSVRHWGLFSFY</sequence>
<evidence type="ECO:0000313" key="2">
    <source>
        <dbReference type="Proteomes" id="UP000320839"/>
    </source>
</evidence>
<dbReference type="EMBL" id="CP036317">
    <property type="protein sequence ID" value="QDV20649.1"/>
    <property type="molecule type" value="Genomic_DNA"/>
</dbReference>